<evidence type="ECO:0000259" key="1">
    <source>
        <dbReference type="SMART" id="SM00966"/>
    </source>
</evidence>
<gene>
    <name evidence="2" type="ORF">EV663_105141</name>
</gene>
<dbReference type="Proteomes" id="UP000295050">
    <property type="component" value="Unassembled WGS sequence"/>
</dbReference>
<evidence type="ECO:0000313" key="3">
    <source>
        <dbReference type="Proteomes" id="UP000295050"/>
    </source>
</evidence>
<organism evidence="2 3">
    <name type="scientific">Rhodovulum bhavnagarense</name>
    <dbReference type="NCBI Taxonomy" id="992286"/>
    <lineage>
        <taxon>Bacteria</taxon>
        <taxon>Pseudomonadati</taxon>
        <taxon>Pseudomonadota</taxon>
        <taxon>Alphaproteobacteria</taxon>
        <taxon>Rhodobacterales</taxon>
        <taxon>Paracoccaceae</taxon>
        <taxon>Rhodovulum</taxon>
    </lineage>
</organism>
<dbReference type="Gene3D" id="2.10.260.10">
    <property type="match status" value="1"/>
</dbReference>
<keyword evidence="3" id="KW-1185">Reference proteome</keyword>
<dbReference type="OrthoDB" id="5459182at2"/>
<dbReference type="GO" id="GO:0003677">
    <property type="term" value="F:DNA binding"/>
    <property type="evidence" value="ECO:0007669"/>
    <property type="project" value="InterPro"/>
</dbReference>
<dbReference type="AlphaFoldDB" id="A0A4R2REY6"/>
<comment type="caution">
    <text evidence="2">The sequence shown here is derived from an EMBL/GenBank/DDBJ whole genome shotgun (WGS) entry which is preliminary data.</text>
</comment>
<sequence>MPQIRKVGNSLGVTMSRETLAKANLGEGDEVILTPVQDGILVSAASSAQARMLAAAMADMDARPDTYRKLAE</sequence>
<feature type="domain" description="SpoVT-AbrB" evidence="1">
    <location>
        <begin position="5"/>
        <end position="50"/>
    </location>
</feature>
<proteinExistence type="predicted"/>
<evidence type="ECO:0000313" key="2">
    <source>
        <dbReference type="EMBL" id="TCP61423.1"/>
    </source>
</evidence>
<dbReference type="RefSeq" id="WP_132951205.1">
    <property type="nucleotide sequence ID" value="NZ_SLXU01000005.1"/>
</dbReference>
<dbReference type="SUPFAM" id="SSF89447">
    <property type="entry name" value="AbrB/MazE/MraZ-like"/>
    <property type="match status" value="1"/>
</dbReference>
<dbReference type="InterPro" id="IPR007159">
    <property type="entry name" value="SpoVT-AbrB_dom"/>
</dbReference>
<protein>
    <submittedName>
        <fullName evidence="2">Putative addiction module antidote</fullName>
    </submittedName>
</protein>
<dbReference type="EMBL" id="SLXU01000005">
    <property type="protein sequence ID" value="TCP61423.1"/>
    <property type="molecule type" value="Genomic_DNA"/>
</dbReference>
<dbReference type="SMART" id="SM00966">
    <property type="entry name" value="SpoVT_AbrB"/>
    <property type="match status" value="1"/>
</dbReference>
<dbReference type="InterPro" id="IPR037914">
    <property type="entry name" value="SpoVT-AbrB_sf"/>
</dbReference>
<reference evidence="2 3" key="1">
    <citation type="submission" date="2019-03" db="EMBL/GenBank/DDBJ databases">
        <title>Genomic Encyclopedia of Type Strains, Phase IV (KMG-IV): sequencing the most valuable type-strain genomes for metagenomic binning, comparative biology and taxonomic classification.</title>
        <authorList>
            <person name="Goeker M."/>
        </authorList>
    </citation>
    <scope>NUCLEOTIDE SEQUENCE [LARGE SCALE GENOMIC DNA]</scope>
    <source>
        <strain evidence="2 3">DSM 24766</strain>
    </source>
</reference>
<accession>A0A4R2REY6</accession>
<name>A0A4R2REY6_9RHOB</name>